<keyword evidence="3" id="KW-0804">Transcription</keyword>
<name>A0ABW0BK73_9ACTN</name>
<dbReference type="InterPro" id="IPR002577">
    <property type="entry name" value="HTH_HxlR"/>
</dbReference>
<evidence type="ECO:0000256" key="1">
    <source>
        <dbReference type="ARBA" id="ARBA00023015"/>
    </source>
</evidence>
<dbReference type="EMBL" id="JBHSKD010000015">
    <property type="protein sequence ID" value="MFC5177726.1"/>
    <property type="molecule type" value="Genomic_DNA"/>
</dbReference>
<dbReference type="InterPro" id="IPR036390">
    <property type="entry name" value="WH_DNA-bd_sf"/>
</dbReference>
<proteinExistence type="predicted"/>
<protein>
    <submittedName>
        <fullName evidence="5">Winged helix-turn-helix transcriptional regulator</fullName>
    </submittedName>
</protein>
<dbReference type="Gene3D" id="1.10.10.10">
    <property type="entry name" value="Winged helix-like DNA-binding domain superfamily/Winged helix DNA-binding domain"/>
    <property type="match status" value="1"/>
</dbReference>
<dbReference type="PANTHER" id="PTHR33204:SF18">
    <property type="entry name" value="TRANSCRIPTIONAL REGULATORY PROTEIN"/>
    <property type="match status" value="1"/>
</dbReference>
<keyword evidence="6" id="KW-1185">Reference proteome</keyword>
<dbReference type="PROSITE" id="PS51118">
    <property type="entry name" value="HTH_HXLR"/>
    <property type="match status" value="1"/>
</dbReference>
<dbReference type="InterPro" id="IPR036388">
    <property type="entry name" value="WH-like_DNA-bd_sf"/>
</dbReference>
<keyword evidence="2" id="KW-0238">DNA-binding</keyword>
<dbReference type="SUPFAM" id="SSF46785">
    <property type="entry name" value="Winged helix' DNA-binding domain"/>
    <property type="match status" value="1"/>
</dbReference>
<evidence type="ECO:0000256" key="2">
    <source>
        <dbReference type="ARBA" id="ARBA00023125"/>
    </source>
</evidence>
<evidence type="ECO:0000259" key="4">
    <source>
        <dbReference type="PROSITE" id="PS51118"/>
    </source>
</evidence>
<sequence>MPITLEGALALRGNEPIGRYCPMERTLQVIGTRSAIMVLREAFYGATRFDEFTARTGLTDRTTAARLRDFERAGILERRAYREPGQRRRHEYVLTGTGTDLMPVLLALLQWANKHDPPPYPPEVRHHGCDRPVRVVAQCADGHEVEPNDLTVAADGPFGLSTPTSLAAWDPPAGSVVDA</sequence>
<dbReference type="Proteomes" id="UP001596087">
    <property type="component" value="Unassembled WGS sequence"/>
</dbReference>
<accession>A0ABW0BK73</accession>
<evidence type="ECO:0000256" key="3">
    <source>
        <dbReference type="ARBA" id="ARBA00023163"/>
    </source>
</evidence>
<evidence type="ECO:0000313" key="6">
    <source>
        <dbReference type="Proteomes" id="UP001596087"/>
    </source>
</evidence>
<gene>
    <name evidence="5" type="ORF">ACFPGP_13675</name>
</gene>
<keyword evidence="1" id="KW-0805">Transcription regulation</keyword>
<comment type="caution">
    <text evidence="5">The sequence shown here is derived from an EMBL/GenBank/DDBJ whole genome shotgun (WGS) entry which is preliminary data.</text>
</comment>
<dbReference type="RefSeq" id="WP_378590986.1">
    <property type="nucleotide sequence ID" value="NZ_JBHSKD010000015.1"/>
</dbReference>
<dbReference type="PANTHER" id="PTHR33204">
    <property type="entry name" value="TRANSCRIPTIONAL REGULATOR, MARR FAMILY"/>
    <property type="match status" value="1"/>
</dbReference>
<organism evidence="5 6">
    <name type="scientific">Nocardioides taihuensis</name>
    <dbReference type="NCBI Taxonomy" id="1835606"/>
    <lineage>
        <taxon>Bacteria</taxon>
        <taxon>Bacillati</taxon>
        <taxon>Actinomycetota</taxon>
        <taxon>Actinomycetes</taxon>
        <taxon>Propionibacteriales</taxon>
        <taxon>Nocardioidaceae</taxon>
        <taxon>Nocardioides</taxon>
    </lineage>
</organism>
<dbReference type="Pfam" id="PF01638">
    <property type="entry name" value="HxlR"/>
    <property type="match status" value="1"/>
</dbReference>
<feature type="domain" description="HTH hxlR-type" evidence="4">
    <location>
        <begin position="21"/>
        <end position="120"/>
    </location>
</feature>
<reference evidence="6" key="1">
    <citation type="journal article" date="2019" name="Int. J. Syst. Evol. Microbiol.">
        <title>The Global Catalogue of Microorganisms (GCM) 10K type strain sequencing project: providing services to taxonomists for standard genome sequencing and annotation.</title>
        <authorList>
            <consortium name="The Broad Institute Genomics Platform"/>
            <consortium name="The Broad Institute Genome Sequencing Center for Infectious Disease"/>
            <person name="Wu L."/>
            <person name="Ma J."/>
        </authorList>
    </citation>
    <scope>NUCLEOTIDE SEQUENCE [LARGE SCALE GENOMIC DNA]</scope>
    <source>
        <strain evidence="6">DFY41</strain>
    </source>
</reference>
<evidence type="ECO:0000313" key="5">
    <source>
        <dbReference type="EMBL" id="MFC5177726.1"/>
    </source>
</evidence>